<comment type="caution">
    <text evidence="4">The sequence shown here is derived from an EMBL/GenBank/DDBJ whole genome shotgun (WGS) entry which is preliminary data.</text>
</comment>
<sequence length="610" mass="68650">MGVIRDASSTVWVIFRFILKVFFRRVDVLNLRVLPTTGPVIIVGNHANQFIDGMALVASTPRAISFLMAQKSYNRRYIGDVAKAMRCVPVTRPQDLAKKGQGKVTSLEVDPENPELYIARGTGCNFKAFEWKKGSKLRCKEVGELLVEEGGLRDDNTIVVKKPKELKALPEGGAVWQFLPKVDQKVVFNRVFDLLAKSGTVGMFPEGGSHDQGHLIPLKAGVTIMALGAAVQGTPVKIVPTGLTYLHAHRFRSKAIVQFGTPFECPPHLVELYKTDTRAACGQLLEIITQRLKDVTLNTSDFKTKKTLELMKRLYQKDEGMKQLDGREYMAYMKKFANGFERQLESEGAKNLMKDVQDYMDDVKQRGWKDKMLKCISRVNMQQGGSWIRIQLYMLCQLLVIVFCLPFTLPGLLLNSPIMMLSRHLALKQQKRALAESKVKVGAYDVVASEMVKWAGALVPVFYPIYIAVATVITAQLVRDDDPAGVRQLEWAIPVVVFFGLPSFTYYSIKLSDTWFFSWKRFVALWYRSTKDGKELLEKRAELQKRVREFVSRTVREPTFAGVYKDKNNMSKTGKKIHPAPMEMMEEGDEEEGGSESFANKAAAGVADSS</sequence>
<dbReference type="PANTHER" id="PTHR31605">
    <property type="entry name" value="GLYCEROL-3-PHOSPHATE O-ACYLTRANSFERASE 1"/>
    <property type="match status" value="1"/>
</dbReference>
<feature type="transmembrane region" description="Helical" evidence="2">
    <location>
        <begin position="392"/>
        <end position="414"/>
    </location>
</feature>
<feature type="transmembrane region" description="Helical" evidence="2">
    <location>
        <begin position="491"/>
        <end position="509"/>
    </location>
</feature>
<feature type="transmembrane region" description="Helical" evidence="2">
    <location>
        <begin position="461"/>
        <end position="479"/>
    </location>
</feature>
<keyword evidence="2" id="KW-0472">Membrane</keyword>
<reference evidence="4 5" key="1">
    <citation type="journal article" date="2023" name="Commun. Biol.">
        <title>Genome analysis of Parmales, the sister group of diatoms, reveals the evolutionary specialization of diatoms from phago-mixotrophs to photoautotrophs.</title>
        <authorList>
            <person name="Ban H."/>
            <person name="Sato S."/>
            <person name="Yoshikawa S."/>
            <person name="Yamada K."/>
            <person name="Nakamura Y."/>
            <person name="Ichinomiya M."/>
            <person name="Sato N."/>
            <person name="Blanc-Mathieu R."/>
            <person name="Endo H."/>
            <person name="Kuwata A."/>
            <person name="Ogata H."/>
        </authorList>
    </citation>
    <scope>NUCLEOTIDE SEQUENCE [LARGE SCALE GENOMIC DNA]</scope>
</reference>
<feature type="domain" description="Phospholipid/glycerol acyltransferase" evidence="3">
    <location>
        <begin position="40"/>
        <end position="246"/>
    </location>
</feature>
<gene>
    <name evidence="4" type="ORF">TeGR_g11354</name>
</gene>
<dbReference type="SMART" id="SM00563">
    <property type="entry name" value="PlsC"/>
    <property type="match status" value="1"/>
</dbReference>
<evidence type="ECO:0000259" key="3">
    <source>
        <dbReference type="SMART" id="SM00563"/>
    </source>
</evidence>
<evidence type="ECO:0000256" key="1">
    <source>
        <dbReference type="SAM" id="MobiDB-lite"/>
    </source>
</evidence>
<dbReference type="InterPro" id="IPR052744">
    <property type="entry name" value="GPAT/DAPAT"/>
</dbReference>
<keyword evidence="2" id="KW-1133">Transmembrane helix</keyword>
<feature type="compositionally biased region" description="Acidic residues" evidence="1">
    <location>
        <begin position="584"/>
        <end position="594"/>
    </location>
</feature>
<dbReference type="CDD" id="cd07992">
    <property type="entry name" value="LPLAT_AAK14816-like"/>
    <property type="match status" value="1"/>
</dbReference>
<evidence type="ECO:0000256" key="2">
    <source>
        <dbReference type="SAM" id="Phobius"/>
    </source>
</evidence>
<dbReference type="EMBL" id="BRYB01002148">
    <property type="protein sequence ID" value="GMI40368.1"/>
    <property type="molecule type" value="Genomic_DNA"/>
</dbReference>
<dbReference type="Pfam" id="PF01553">
    <property type="entry name" value="Acyltransferase"/>
    <property type="match status" value="1"/>
</dbReference>
<accession>A0ABQ6N476</accession>
<keyword evidence="5" id="KW-1185">Reference proteome</keyword>
<organism evidence="4 5">
    <name type="scientific">Tetraparma gracilis</name>
    <dbReference type="NCBI Taxonomy" id="2962635"/>
    <lineage>
        <taxon>Eukaryota</taxon>
        <taxon>Sar</taxon>
        <taxon>Stramenopiles</taxon>
        <taxon>Ochrophyta</taxon>
        <taxon>Bolidophyceae</taxon>
        <taxon>Parmales</taxon>
        <taxon>Triparmaceae</taxon>
        <taxon>Tetraparma</taxon>
    </lineage>
</organism>
<protein>
    <recommendedName>
        <fullName evidence="3">Phospholipid/glycerol acyltransferase domain-containing protein</fullName>
    </recommendedName>
</protein>
<dbReference type="PANTHER" id="PTHR31605:SF0">
    <property type="entry name" value="GLYCEROL-3-PHOSPHATE O-ACYLTRANSFERASE 1"/>
    <property type="match status" value="1"/>
</dbReference>
<name>A0ABQ6N476_9STRA</name>
<dbReference type="SUPFAM" id="SSF69593">
    <property type="entry name" value="Glycerol-3-phosphate (1)-acyltransferase"/>
    <property type="match status" value="2"/>
</dbReference>
<evidence type="ECO:0000313" key="4">
    <source>
        <dbReference type="EMBL" id="GMI40368.1"/>
    </source>
</evidence>
<proteinExistence type="predicted"/>
<dbReference type="Proteomes" id="UP001165060">
    <property type="component" value="Unassembled WGS sequence"/>
</dbReference>
<keyword evidence="2" id="KW-0812">Transmembrane</keyword>
<dbReference type="InterPro" id="IPR002123">
    <property type="entry name" value="Plipid/glycerol_acylTrfase"/>
</dbReference>
<evidence type="ECO:0000313" key="5">
    <source>
        <dbReference type="Proteomes" id="UP001165060"/>
    </source>
</evidence>
<feature type="region of interest" description="Disordered" evidence="1">
    <location>
        <begin position="571"/>
        <end position="610"/>
    </location>
</feature>